<reference evidence="1 2" key="1">
    <citation type="journal article" date="2019" name="ISME J.">
        <title>Genome analyses of uncultured TG2/ZB3 bacteria in 'Margulisbacteria' specifically attached to ectosymbiotic spirochetes of protists in the termite gut.</title>
        <authorList>
            <person name="Utami Y.D."/>
            <person name="Kuwahara H."/>
            <person name="Igai K."/>
            <person name="Murakami T."/>
            <person name="Sugaya K."/>
            <person name="Morikawa T."/>
            <person name="Nagura Y."/>
            <person name="Yuki M."/>
            <person name="Deevong P."/>
            <person name="Inoue T."/>
            <person name="Kihara K."/>
            <person name="Lo N."/>
            <person name="Yamada A."/>
            <person name="Ohkuma M."/>
            <person name="Hongoh Y."/>
        </authorList>
    </citation>
    <scope>NUCLEOTIDE SEQUENCE [LARGE SCALE GENOMIC DNA]</scope>
    <source>
        <strain evidence="1">NkOx7-01</strain>
    </source>
</reference>
<name>A0A388TBZ3_TERA1</name>
<dbReference type="EMBL" id="BGZN01000024">
    <property type="protein sequence ID" value="GBR73905.1"/>
    <property type="molecule type" value="Genomic_DNA"/>
</dbReference>
<evidence type="ECO:0000313" key="2">
    <source>
        <dbReference type="Proteomes" id="UP000269352"/>
    </source>
</evidence>
<dbReference type="AlphaFoldDB" id="A0A388TBZ3"/>
<comment type="caution">
    <text evidence="1">The sequence shown here is derived from an EMBL/GenBank/DDBJ whole genome shotgun (WGS) entry which is preliminary data.</text>
</comment>
<organism evidence="1 2">
    <name type="scientific">Termititenax aidoneus</name>
    <dbReference type="NCBI Taxonomy" id="2218524"/>
    <lineage>
        <taxon>Bacteria</taxon>
        <taxon>Bacillati</taxon>
        <taxon>Candidatus Margulisiibacteriota</taxon>
        <taxon>Candidatus Termititenacia</taxon>
        <taxon>Candidatus Termititenacales</taxon>
        <taxon>Candidatus Termititenacaceae</taxon>
        <taxon>Candidatus Termititenax</taxon>
    </lineage>
</organism>
<sequence length="864" mass="92670">MKILNTGSVALPQQNLSGRFVSSPNEGGYAISGGKNSADRFTQYAKGDSQIDIAEFAEMAKASPKDAKEFLDRMPTEGRNEFLKAALQDPSSAQATAELLIDLANDNKFGAAFTEQSGNTIESARQFIKENAGLVFNNISNETLTQIIKDNPQKLGDSAVKHLSDNSPERLKDLAAGLLKNNKPAVFDKLLSKISNPQLRGEITQARNQASVLAKYDKPGISISENGMRTSSPDGKIDAADVRNMTPQEAGEVLTQIHNDPFDPTFDGIKSDPEAMKALMEKAPENIRTKILLDTIKQPETSLYTGTKITVNATGGTDTTPGIRKSELDTYIEAGITKGLSKPKLGAVAKAIWETAINPPQGQDKEQWLNNTIDNTYAMIQEMDPEDAQAATNALLHEINSHTDHEQYAQITGHTLSDGKTVGMLSKQAISLVSDKIDKLGISATADGYITMAELGDLKTGQLDLILQNCTKEQKAQLLNFIVTNHDDPKFKDILANMSKANLAICATLAKESEGQLASVALPAIKIAQIPHLSFGEKRAEVDNLIKSGDIAGLTTLIDNGLFKGISHVAQQKTLEDSIFKDIAAHFTQDGEFKADGKANDYDALLVSLCRSGNGLQKGADITTYLQEKTKSWSTVRSYNDGEKLKEGLVASLILKETNGKNMLSGYIAQAKELDSQQRTLAAPVAAAPVAAAPVAAAPVAAAPVAAAPVAAAPVAAAPVAAAPPLETSSGTKYPGANFTIPVSHTSQPQYEVRTNGVKDKIGETIRTDKMINTYKTDVEMEGIAVTKKDNNQREISISIDGRKTSVTFDANFTDGKIHIDGESYDVIGTNPVKFEINGTIHHLGFNGKSWTYGSEPSIQSTLV</sequence>
<proteinExistence type="predicted"/>
<evidence type="ECO:0000313" key="1">
    <source>
        <dbReference type="EMBL" id="GBR73905.1"/>
    </source>
</evidence>
<accession>A0A388TBZ3</accession>
<keyword evidence="2" id="KW-1185">Reference proteome</keyword>
<protein>
    <submittedName>
        <fullName evidence="1">Adhesin</fullName>
    </submittedName>
</protein>
<dbReference type="Proteomes" id="UP000269352">
    <property type="component" value="Unassembled WGS sequence"/>
</dbReference>
<gene>
    <name evidence="1" type="ORF">NO1_1171</name>
</gene>